<organism evidence="5 6">
    <name type="scientific">Flammeovirga kamogawensis</name>
    <dbReference type="NCBI Taxonomy" id="373891"/>
    <lineage>
        <taxon>Bacteria</taxon>
        <taxon>Pseudomonadati</taxon>
        <taxon>Bacteroidota</taxon>
        <taxon>Cytophagia</taxon>
        <taxon>Cytophagales</taxon>
        <taxon>Flammeovirgaceae</taxon>
        <taxon>Flammeovirga</taxon>
    </lineage>
</organism>
<evidence type="ECO:0000259" key="4">
    <source>
        <dbReference type="Pfam" id="PF01168"/>
    </source>
</evidence>
<dbReference type="Pfam" id="PF01168">
    <property type="entry name" value="Ala_racemase_N"/>
    <property type="match status" value="1"/>
</dbReference>
<evidence type="ECO:0000256" key="2">
    <source>
        <dbReference type="HAMAP-Rule" id="MF_02087"/>
    </source>
</evidence>
<name>A0ABX8GS80_9BACT</name>
<evidence type="ECO:0000313" key="5">
    <source>
        <dbReference type="EMBL" id="QWG06448.1"/>
    </source>
</evidence>
<reference evidence="5 6" key="1">
    <citation type="submission" date="2021-05" db="EMBL/GenBank/DDBJ databases">
        <title>Comparative genomic studies on the polysaccharide-degrading batcterial strains of the Flammeovirga genus.</title>
        <authorList>
            <person name="Zewei F."/>
            <person name="Zheng Z."/>
            <person name="Yu L."/>
            <person name="Ruyue G."/>
            <person name="Yanhong M."/>
            <person name="Yuanyuan C."/>
            <person name="Jingyan G."/>
            <person name="Wenjun H."/>
        </authorList>
    </citation>
    <scope>NUCLEOTIDE SEQUENCE [LARGE SCALE GENOMIC DNA]</scope>
    <source>
        <strain evidence="5 6">YS10</strain>
    </source>
</reference>
<keyword evidence="6" id="KW-1185">Reference proteome</keyword>
<dbReference type="InterPro" id="IPR001608">
    <property type="entry name" value="Ala_racemase_N"/>
</dbReference>
<protein>
    <recommendedName>
        <fullName evidence="2">Pyridoxal phosphate homeostasis protein</fullName>
        <shortName evidence="2">PLP homeostasis protein</shortName>
    </recommendedName>
</protein>
<feature type="domain" description="Alanine racemase N-terminal" evidence="4">
    <location>
        <begin position="2"/>
        <end position="223"/>
    </location>
</feature>
<dbReference type="SUPFAM" id="SSF51419">
    <property type="entry name" value="PLP-binding barrel"/>
    <property type="match status" value="1"/>
</dbReference>
<dbReference type="EMBL" id="CP076128">
    <property type="protein sequence ID" value="QWG06448.1"/>
    <property type="molecule type" value="Genomic_DNA"/>
</dbReference>
<dbReference type="PANTHER" id="PTHR10146:SF14">
    <property type="entry name" value="PYRIDOXAL PHOSPHATE HOMEOSTASIS PROTEIN"/>
    <property type="match status" value="1"/>
</dbReference>
<dbReference type="CDD" id="cd00635">
    <property type="entry name" value="PLPDE_III_YBL036c_like"/>
    <property type="match status" value="1"/>
</dbReference>
<dbReference type="Gene3D" id="3.20.20.10">
    <property type="entry name" value="Alanine racemase"/>
    <property type="match status" value="1"/>
</dbReference>
<dbReference type="InterPro" id="IPR011078">
    <property type="entry name" value="PyrdxlP_homeostasis"/>
</dbReference>
<dbReference type="PROSITE" id="PS01211">
    <property type="entry name" value="UPF0001"/>
    <property type="match status" value="1"/>
</dbReference>
<comment type="function">
    <text evidence="2">Pyridoxal 5'-phosphate (PLP)-binding protein, which is involved in PLP homeostasis.</text>
</comment>
<comment type="similarity">
    <text evidence="2 3">Belongs to the pyridoxal phosphate-binding protein YggS/PROSC family.</text>
</comment>
<evidence type="ECO:0000313" key="6">
    <source>
        <dbReference type="Proteomes" id="UP000682802"/>
    </source>
</evidence>
<keyword evidence="1 2" id="KW-0663">Pyridoxal phosphate</keyword>
<dbReference type="PANTHER" id="PTHR10146">
    <property type="entry name" value="PROLINE SYNTHETASE CO-TRANSCRIBED BACTERIAL HOMOLOG PROTEIN"/>
    <property type="match status" value="1"/>
</dbReference>
<feature type="modified residue" description="N6-(pyridoxal phosphate)lysine" evidence="2">
    <location>
        <position position="27"/>
    </location>
</feature>
<dbReference type="RefSeq" id="WP_144073868.1">
    <property type="nucleotide sequence ID" value="NZ_CP076128.1"/>
</dbReference>
<evidence type="ECO:0000256" key="1">
    <source>
        <dbReference type="ARBA" id="ARBA00022898"/>
    </source>
</evidence>
<dbReference type="InterPro" id="IPR029066">
    <property type="entry name" value="PLP-binding_barrel"/>
</dbReference>
<sequence>MSSISENLATFNKELEGTACHLCAVSKTKPIEMLQEAYDAGQRILGENKVQELVDKNEVLPNDIQWHMIGHLQRNKVKYIAPFISLIHSIDSPRLLNEVQKRAVQNDRVINCLLQIYIANEETKFGFSKDEVIDFLKSDTFKAMKNIKIVGVMGMATNTTNKEQVRKEFASLKVLFDDLKNQFNTLENVDLKEISMGMSGDYKIAIEEGSTMVRVGSAIFGARNYGNV</sequence>
<dbReference type="NCBIfam" id="TIGR00044">
    <property type="entry name" value="YggS family pyridoxal phosphate-dependent enzyme"/>
    <property type="match status" value="1"/>
</dbReference>
<dbReference type="PIRSF" id="PIRSF004848">
    <property type="entry name" value="YBL036c_PLPDEIII"/>
    <property type="match status" value="1"/>
</dbReference>
<proteinExistence type="inferred from homology"/>
<gene>
    <name evidence="5" type="ORF">KM029_14060</name>
</gene>
<dbReference type="HAMAP" id="MF_02087">
    <property type="entry name" value="PLP_homeostasis"/>
    <property type="match status" value="1"/>
</dbReference>
<accession>A0ABX8GS80</accession>
<dbReference type="Proteomes" id="UP000682802">
    <property type="component" value="Chromosome 1"/>
</dbReference>
<evidence type="ECO:0000256" key="3">
    <source>
        <dbReference type="RuleBase" id="RU004514"/>
    </source>
</evidence>